<reference evidence="2" key="1">
    <citation type="submission" date="2022-11" db="EMBL/GenBank/DDBJ databases">
        <title>Centuries of genome instability and evolution in soft-shell clam transmissible cancer (bioRxiv).</title>
        <authorList>
            <person name="Hart S.F.M."/>
            <person name="Yonemitsu M.A."/>
            <person name="Giersch R.M."/>
            <person name="Beal B.F."/>
            <person name="Arriagada G."/>
            <person name="Davis B.W."/>
            <person name="Ostrander E.A."/>
            <person name="Goff S.P."/>
            <person name="Metzger M.J."/>
        </authorList>
    </citation>
    <scope>NUCLEOTIDE SEQUENCE</scope>
    <source>
        <strain evidence="2">MELC-2E11</strain>
        <tissue evidence="2">Siphon/mantle</tissue>
    </source>
</reference>
<protein>
    <submittedName>
        <fullName evidence="2">Uncharacterized protein</fullName>
    </submittedName>
</protein>
<organism evidence="2 3">
    <name type="scientific">Mya arenaria</name>
    <name type="common">Soft-shell clam</name>
    <dbReference type="NCBI Taxonomy" id="6604"/>
    <lineage>
        <taxon>Eukaryota</taxon>
        <taxon>Metazoa</taxon>
        <taxon>Spiralia</taxon>
        <taxon>Lophotrochozoa</taxon>
        <taxon>Mollusca</taxon>
        <taxon>Bivalvia</taxon>
        <taxon>Autobranchia</taxon>
        <taxon>Heteroconchia</taxon>
        <taxon>Euheterodonta</taxon>
        <taxon>Imparidentia</taxon>
        <taxon>Neoheterodontei</taxon>
        <taxon>Myida</taxon>
        <taxon>Myoidea</taxon>
        <taxon>Myidae</taxon>
        <taxon>Mya</taxon>
    </lineage>
</organism>
<dbReference type="Proteomes" id="UP001164746">
    <property type="component" value="Chromosome 11"/>
</dbReference>
<accession>A0ABY7FFC9</accession>
<feature type="compositionally biased region" description="Basic and acidic residues" evidence="1">
    <location>
        <begin position="24"/>
        <end position="37"/>
    </location>
</feature>
<gene>
    <name evidence="2" type="ORF">MAR_002135</name>
</gene>
<evidence type="ECO:0000313" key="3">
    <source>
        <dbReference type="Proteomes" id="UP001164746"/>
    </source>
</evidence>
<feature type="region of interest" description="Disordered" evidence="1">
    <location>
        <begin position="19"/>
        <end position="41"/>
    </location>
</feature>
<name>A0ABY7FFC9_MYAAR</name>
<evidence type="ECO:0000313" key="2">
    <source>
        <dbReference type="EMBL" id="WAR20297.1"/>
    </source>
</evidence>
<evidence type="ECO:0000256" key="1">
    <source>
        <dbReference type="SAM" id="MobiDB-lite"/>
    </source>
</evidence>
<dbReference type="EMBL" id="CP111022">
    <property type="protein sequence ID" value="WAR20297.1"/>
    <property type="molecule type" value="Genomic_DNA"/>
</dbReference>
<proteinExistence type="predicted"/>
<keyword evidence="3" id="KW-1185">Reference proteome</keyword>
<sequence length="243" mass="28029">MNRYSNDSSGVAAVMGSGSYINPAERDQGGNRFEAQKQDQVSLQRSKEASKQMLYGVFCNVIAILEEFEQRERPDRCRPLESSRLKISDQRRKSNEDIKHILETQLLLFEKQSNSCPAEVRNEVVEELKKKVLQWAGFRADENCEDQRTDIYVAQLYEILVRGNPEVSERTIQETMPYIMSGKHDQMELDREFKDNRAKTATCPYTRRSRNISGGAARIVRGQPDLNYEVGRDLQRLNAVDMK</sequence>